<dbReference type="InterPro" id="IPR035919">
    <property type="entry name" value="EAL_sf"/>
</dbReference>
<feature type="domain" description="GGDEF" evidence="4">
    <location>
        <begin position="802"/>
        <end position="935"/>
    </location>
</feature>
<evidence type="ECO:0000313" key="6">
    <source>
        <dbReference type="Proteomes" id="UP000587070"/>
    </source>
</evidence>
<dbReference type="InterPro" id="IPR001633">
    <property type="entry name" value="EAL_dom"/>
</dbReference>
<feature type="domain" description="PAS" evidence="1">
    <location>
        <begin position="645"/>
        <end position="690"/>
    </location>
</feature>
<feature type="domain" description="PAS" evidence="1">
    <location>
        <begin position="395"/>
        <end position="439"/>
    </location>
</feature>
<dbReference type="GO" id="GO:0003824">
    <property type="term" value="F:catalytic activity"/>
    <property type="evidence" value="ECO:0007669"/>
    <property type="project" value="UniProtKB-ARBA"/>
</dbReference>
<evidence type="ECO:0000259" key="3">
    <source>
        <dbReference type="PROSITE" id="PS50883"/>
    </source>
</evidence>
<feature type="domain" description="PAC" evidence="2">
    <location>
        <begin position="718"/>
        <end position="770"/>
    </location>
</feature>
<feature type="domain" description="PAC" evidence="2">
    <location>
        <begin position="470"/>
        <end position="520"/>
    </location>
</feature>
<dbReference type="CDD" id="cd00130">
    <property type="entry name" value="PAS"/>
    <property type="match status" value="5"/>
</dbReference>
<dbReference type="SMART" id="SM00267">
    <property type="entry name" value="GGDEF"/>
    <property type="match status" value="1"/>
</dbReference>
<accession>A0A840G0M1</accession>
<gene>
    <name evidence="5" type="ORF">GGD90_002129</name>
</gene>
<dbReference type="PROSITE" id="PS50883">
    <property type="entry name" value="EAL"/>
    <property type="match status" value="1"/>
</dbReference>
<dbReference type="Pfam" id="PF08447">
    <property type="entry name" value="PAS_3"/>
    <property type="match status" value="3"/>
</dbReference>
<dbReference type="SUPFAM" id="SSF55785">
    <property type="entry name" value="PYP-like sensor domain (PAS domain)"/>
    <property type="match status" value="6"/>
</dbReference>
<protein>
    <submittedName>
        <fullName evidence="5">Diguanylate cyclase (GGDEF)-like protein/PAS domain S-box-containing protein</fullName>
    </submittedName>
</protein>
<dbReference type="SMART" id="SM00091">
    <property type="entry name" value="PAS"/>
    <property type="match status" value="5"/>
</dbReference>
<keyword evidence="6" id="KW-1185">Reference proteome</keyword>
<dbReference type="NCBIfam" id="TIGR00254">
    <property type="entry name" value="GGDEF"/>
    <property type="match status" value="1"/>
</dbReference>
<dbReference type="InterPro" id="IPR043128">
    <property type="entry name" value="Rev_trsase/Diguanyl_cyclase"/>
</dbReference>
<dbReference type="Pfam" id="PF00563">
    <property type="entry name" value="EAL"/>
    <property type="match status" value="1"/>
</dbReference>
<dbReference type="SUPFAM" id="SSF55073">
    <property type="entry name" value="Nucleotide cyclase"/>
    <property type="match status" value="1"/>
</dbReference>
<organism evidence="5 6">
    <name type="scientific">Rhodocyclus tenuis</name>
    <name type="common">Rhodospirillum tenue</name>
    <dbReference type="NCBI Taxonomy" id="1066"/>
    <lineage>
        <taxon>Bacteria</taxon>
        <taxon>Pseudomonadati</taxon>
        <taxon>Pseudomonadota</taxon>
        <taxon>Betaproteobacteria</taxon>
        <taxon>Rhodocyclales</taxon>
        <taxon>Rhodocyclaceae</taxon>
        <taxon>Rhodocyclus</taxon>
    </lineage>
</organism>
<sequence>MLREEPTREQLLALGATIPGVLYQFALAADGRWCFLYLSDGIEALYEVSAAEAYADPDALSSCILEEDRAGQRESILHAVTTRSAWRHDYRIRTRSGSVKWVRGDSLPELKDDGSVIWNGILIDVSERHRLLESLADSEAFNATILNSLSEHIAVLDENGVIVAVNEAWKRFALENGGSEAVAASIGLNYCQVCNKSSGQPKGDEAIAARVGILGVIAGHLPEFSLEYPCDSPTQQRWFSMRVYPLAPPRRGAVVAHLDITRSKLAEEALRESEHNLRLAQASARMGDFRVDLQSGRWQSSPGVDAILGIGTQFDYTIENWRLLLHPDHRQQAVDRYRQAVGEARHVSLECALARSVNGELRWIAAEGDVECDGDGRPQRLVGTVQDISERKRAEATQLRTIFDAAPTGMLLVSEDGHVRLANAVAARMFDYPLAELLGIDINCLTPARGAHRRHIAEFWHGGKASTNGPNRELVARRRDGSDFPVEINLSPITLDGARAVITSISDISARKRDEALLRSSEERLELAIRAGGIGIWEWRINEDCLIWDDAMFDLYGIRREDFSGELESWKKTIHYDDLERTTREFLDARNGKTEFDSEFRIRQLDGTVRYIKAAARLMVDETGHPQSLLGANWDVTEEKHVAEELQLAATVYEAIGEAILVADASDTVIAVNPAFTRLTGFSAEEAIGQKTSLLKSGRHDAGFYRAMWQALEKHGHWEGEIWNRRKNGEIYPEWLMISTVRNSDGKVRCRVAMFSDITEQKRAEQAIWQEANFDPLTGLPNRRMLRDRLDQELKKAHRARLPLAVLFLDLDHFKEVNDTLGHGMGDLLLCEAARRISQCVREADTVSRFGGDEFTILLGELEDRSSIDRIAQDILQRVAKPFLLQEEKAYVSASIGVTIYPDDADSIDELLKNADQAMYAAKQSGRNRFSYFTPAMQERALKRMHLLRDLRTALAGDEFRIHYQPIVNMASGRIDKAEALIRWQHPRRGLVSPSEFIPLAEESGLISEIGEWVFRSAARQLADWRKRVHATLQISINKSPVQFRNKDINLDTWFGLLAELDLPGGSLVVEITEGLLMEASPLIRKKLLAFRDAGVQVSLDDFGTGYSSLSYLKKFDIDYVKIDQSFVRNLAPDSDDLALCEAIIVMAHKLGIEVIAEGVETAAQRDLLASAGCDYGQGFLFAKALSADDFERCLIDSRTTAD</sequence>
<feature type="domain" description="EAL" evidence="3">
    <location>
        <begin position="944"/>
        <end position="1199"/>
    </location>
</feature>
<evidence type="ECO:0000259" key="1">
    <source>
        <dbReference type="PROSITE" id="PS50112"/>
    </source>
</evidence>
<dbReference type="Gene3D" id="2.10.70.100">
    <property type="match status" value="2"/>
</dbReference>
<evidence type="ECO:0000259" key="4">
    <source>
        <dbReference type="PROSITE" id="PS50887"/>
    </source>
</evidence>
<dbReference type="InterPro" id="IPR029787">
    <property type="entry name" value="Nucleotide_cyclase"/>
</dbReference>
<dbReference type="Pfam" id="PF13426">
    <property type="entry name" value="PAS_9"/>
    <property type="match status" value="2"/>
</dbReference>
<dbReference type="InterPro" id="IPR013655">
    <property type="entry name" value="PAS_fold_3"/>
</dbReference>
<dbReference type="NCBIfam" id="TIGR00229">
    <property type="entry name" value="sensory_box"/>
    <property type="match status" value="3"/>
</dbReference>
<dbReference type="FunFam" id="3.30.70.270:FF:000001">
    <property type="entry name" value="Diguanylate cyclase domain protein"/>
    <property type="match status" value="1"/>
</dbReference>
<reference evidence="5 6" key="1">
    <citation type="submission" date="2020-08" db="EMBL/GenBank/DDBJ databases">
        <title>Genome sequencing of Purple Non-Sulfur Bacteria from various extreme environments.</title>
        <authorList>
            <person name="Mayer M."/>
        </authorList>
    </citation>
    <scope>NUCLEOTIDE SEQUENCE [LARGE SCALE GENOMIC DNA]</scope>
    <source>
        <strain evidence="5 6">2761</strain>
    </source>
</reference>
<dbReference type="RefSeq" id="WP_153116709.1">
    <property type="nucleotide sequence ID" value="NZ_JACIGE010000007.1"/>
</dbReference>
<dbReference type="PANTHER" id="PTHR44757:SF2">
    <property type="entry name" value="BIOFILM ARCHITECTURE MAINTENANCE PROTEIN MBAA"/>
    <property type="match status" value="1"/>
</dbReference>
<name>A0A840G0M1_RHOTE</name>
<dbReference type="EMBL" id="JACIGE010000007">
    <property type="protein sequence ID" value="MBB4247744.1"/>
    <property type="molecule type" value="Genomic_DNA"/>
</dbReference>
<evidence type="ECO:0000259" key="2">
    <source>
        <dbReference type="PROSITE" id="PS50113"/>
    </source>
</evidence>
<feature type="domain" description="PAC" evidence="2">
    <location>
        <begin position="347"/>
        <end position="400"/>
    </location>
</feature>
<dbReference type="PROSITE" id="PS50113">
    <property type="entry name" value="PAC"/>
    <property type="match status" value="5"/>
</dbReference>
<dbReference type="CDD" id="cd01949">
    <property type="entry name" value="GGDEF"/>
    <property type="match status" value="1"/>
</dbReference>
<dbReference type="PROSITE" id="PS50887">
    <property type="entry name" value="GGDEF"/>
    <property type="match status" value="1"/>
</dbReference>
<dbReference type="CDD" id="cd01948">
    <property type="entry name" value="EAL"/>
    <property type="match status" value="1"/>
</dbReference>
<dbReference type="Gene3D" id="3.30.450.20">
    <property type="entry name" value="PAS domain"/>
    <property type="match status" value="6"/>
</dbReference>
<comment type="caution">
    <text evidence="5">The sequence shown here is derived from an EMBL/GenBank/DDBJ whole genome shotgun (WGS) entry which is preliminary data.</text>
</comment>
<dbReference type="InterPro" id="IPR000014">
    <property type="entry name" value="PAS"/>
</dbReference>
<dbReference type="Pfam" id="PF00990">
    <property type="entry name" value="GGDEF"/>
    <property type="match status" value="1"/>
</dbReference>
<dbReference type="InterPro" id="IPR035965">
    <property type="entry name" value="PAS-like_dom_sf"/>
</dbReference>
<dbReference type="Gene3D" id="3.30.70.270">
    <property type="match status" value="1"/>
</dbReference>
<dbReference type="PANTHER" id="PTHR44757">
    <property type="entry name" value="DIGUANYLATE CYCLASE DGCP"/>
    <property type="match status" value="1"/>
</dbReference>
<dbReference type="InterPro" id="IPR052155">
    <property type="entry name" value="Biofilm_reg_signaling"/>
</dbReference>
<dbReference type="SMART" id="SM00086">
    <property type="entry name" value="PAC"/>
    <property type="match status" value="5"/>
</dbReference>
<dbReference type="SUPFAM" id="SSF141868">
    <property type="entry name" value="EAL domain-like"/>
    <property type="match status" value="1"/>
</dbReference>
<evidence type="ECO:0000313" key="5">
    <source>
        <dbReference type="EMBL" id="MBB4247744.1"/>
    </source>
</evidence>
<dbReference type="Proteomes" id="UP000587070">
    <property type="component" value="Unassembled WGS sequence"/>
</dbReference>
<dbReference type="InterPro" id="IPR001610">
    <property type="entry name" value="PAC"/>
</dbReference>
<dbReference type="PROSITE" id="PS50112">
    <property type="entry name" value="PAS"/>
    <property type="match status" value="2"/>
</dbReference>
<dbReference type="SMART" id="SM00052">
    <property type="entry name" value="EAL"/>
    <property type="match status" value="1"/>
</dbReference>
<dbReference type="Gene3D" id="3.20.20.450">
    <property type="entry name" value="EAL domain"/>
    <property type="match status" value="1"/>
</dbReference>
<dbReference type="AlphaFoldDB" id="A0A840G0M1"/>
<proteinExistence type="predicted"/>
<dbReference type="InterPro" id="IPR000700">
    <property type="entry name" value="PAS-assoc_C"/>
</dbReference>
<feature type="domain" description="PAC" evidence="2">
    <location>
        <begin position="86"/>
        <end position="137"/>
    </location>
</feature>
<dbReference type="InterPro" id="IPR000160">
    <property type="entry name" value="GGDEF_dom"/>
</dbReference>
<dbReference type="OrthoDB" id="8588402at2"/>
<feature type="domain" description="PAC" evidence="2">
    <location>
        <begin position="596"/>
        <end position="648"/>
    </location>
</feature>